<evidence type="ECO:0000313" key="5">
    <source>
        <dbReference type="Proteomes" id="UP000219439"/>
    </source>
</evidence>
<feature type="domain" description="HDOD" evidence="3">
    <location>
        <begin position="141"/>
        <end position="334"/>
    </location>
</feature>
<reference evidence="4 5" key="1">
    <citation type="submission" date="2017-09" db="EMBL/GenBank/DDBJ databases">
        <authorList>
            <person name="Ehlers B."/>
            <person name="Leendertz F.H."/>
        </authorList>
    </citation>
    <scope>NUCLEOTIDE SEQUENCE [LARGE SCALE GENOMIC DNA]</scope>
    <source>
        <strain evidence="4 5">DSM 18289</strain>
    </source>
</reference>
<feature type="domain" description="Response regulatory" evidence="2">
    <location>
        <begin position="5"/>
        <end position="120"/>
    </location>
</feature>
<keyword evidence="5" id="KW-1185">Reference proteome</keyword>
<dbReference type="Gene3D" id="1.10.3210.10">
    <property type="entry name" value="Hypothetical protein af1432"/>
    <property type="match status" value="1"/>
</dbReference>
<organism evidence="4 5">
    <name type="scientific">Cohaesibacter gelatinilyticus</name>
    <dbReference type="NCBI Taxonomy" id="372072"/>
    <lineage>
        <taxon>Bacteria</taxon>
        <taxon>Pseudomonadati</taxon>
        <taxon>Pseudomonadota</taxon>
        <taxon>Alphaproteobacteria</taxon>
        <taxon>Hyphomicrobiales</taxon>
        <taxon>Cohaesibacteraceae</taxon>
    </lineage>
</organism>
<dbReference type="InterPro" id="IPR052340">
    <property type="entry name" value="RNase_Y/CdgJ"/>
</dbReference>
<dbReference type="PANTHER" id="PTHR33525:SF3">
    <property type="entry name" value="RIBONUCLEASE Y"/>
    <property type="match status" value="1"/>
</dbReference>
<dbReference type="InterPro" id="IPR001789">
    <property type="entry name" value="Sig_transdc_resp-reg_receiver"/>
</dbReference>
<gene>
    <name evidence="4" type="ORF">SAMN06265368_3458</name>
</gene>
<dbReference type="PANTHER" id="PTHR33525">
    <property type="match status" value="1"/>
</dbReference>
<evidence type="ECO:0000256" key="1">
    <source>
        <dbReference type="PROSITE-ProRule" id="PRU00169"/>
    </source>
</evidence>
<dbReference type="PROSITE" id="PS50110">
    <property type="entry name" value="RESPONSE_REGULATORY"/>
    <property type="match status" value="1"/>
</dbReference>
<accession>A0A285PF60</accession>
<name>A0A285PF60_9HYPH</name>
<protein>
    <submittedName>
        <fullName evidence="4">Response regulator receiver domain-containing protein</fullName>
    </submittedName>
</protein>
<keyword evidence="1" id="KW-0597">Phosphoprotein</keyword>
<dbReference type="InterPro" id="IPR013976">
    <property type="entry name" value="HDOD"/>
</dbReference>
<dbReference type="SUPFAM" id="SSF109604">
    <property type="entry name" value="HD-domain/PDEase-like"/>
    <property type="match status" value="1"/>
</dbReference>
<dbReference type="AlphaFoldDB" id="A0A285PF60"/>
<dbReference type="RefSeq" id="WP_097154708.1">
    <property type="nucleotide sequence ID" value="NZ_OBEL01000004.1"/>
</dbReference>
<dbReference type="OrthoDB" id="9762726at2"/>
<dbReference type="Pfam" id="PF00072">
    <property type="entry name" value="Response_reg"/>
    <property type="match status" value="1"/>
</dbReference>
<dbReference type="Gene3D" id="3.40.50.2300">
    <property type="match status" value="1"/>
</dbReference>
<dbReference type="GO" id="GO:0000160">
    <property type="term" value="P:phosphorelay signal transduction system"/>
    <property type="evidence" value="ECO:0007669"/>
    <property type="project" value="InterPro"/>
</dbReference>
<evidence type="ECO:0000259" key="3">
    <source>
        <dbReference type="PROSITE" id="PS51833"/>
    </source>
</evidence>
<dbReference type="InterPro" id="IPR011006">
    <property type="entry name" value="CheY-like_superfamily"/>
</dbReference>
<evidence type="ECO:0000313" key="4">
    <source>
        <dbReference type="EMBL" id="SNZ20355.1"/>
    </source>
</evidence>
<evidence type="ECO:0000259" key="2">
    <source>
        <dbReference type="PROSITE" id="PS50110"/>
    </source>
</evidence>
<feature type="modified residue" description="4-aspartylphosphate" evidence="1">
    <location>
        <position position="56"/>
    </location>
</feature>
<sequence>MVKPLILFVDDEPNVLNGLKRFCRSQRHIWEMQFVDGGEAALEALAERAADVVVSDMRMPGVNGADLFEQISQRWPGTIRIMLSGEAEPDQTMRTVGRSHRFLAKPCDPKALVRAIEAPLHMREMLGLADMGRENSYLERLQTPPQIFEQLRLLLEKEEVSEQDIASLVMCDAALSARILQLANSAYFGRPVSTCNITKAVETIGSNRISKLLDLQRLGNHESTLASNFTSTEPCEAQQFSILCHDYCSQNNIPQDQQDLIFAAGLFQDLGQNSAEEISAQSVQSIPAYMVTLLGLPDRLTDLMTRLIGKVPAQSELQSRLDLIFSAIQQSATPAE</sequence>
<dbReference type="SUPFAM" id="SSF52172">
    <property type="entry name" value="CheY-like"/>
    <property type="match status" value="1"/>
</dbReference>
<proteinExistence type="predicted"/>
<dbReference type="EMBL" id="OBEL01000004">
    <property type="protein sequence ID" value="SNZ20355.1"/>
    <property type="molecule type" value="Genomic_DNA"/>
</dbReference>
<dbReference type="Proteomes" id="UP000219439">
    <property type="component" value="Unassembled WGS sequence"/>
</dbReference>
<dbReference type="Pfam" id="PF08668">
    <property type="entry name" value="HDOD"/>
    <property type="match status" value="1"/>
</dbReference>
<dbReference type="SMART" id="SM00448">
    <property type="entry name" value="REC"/>
    <property type="match status" value="1"/>
</dbReference>
<dbReference type="PROSITE" id="PS51833">
    <property type="entry name" value="HDOD"/>
    <property type="match status" value="1"/>
</dbReference>